<dbReference type="RefSeq" id="WP_252164436.1">
    <property type="nucleotide sequence ID" value="NZ_CP094827.1"/>
</dbReference>
<protein>
    <submittedName>
        <fullName evidence="1">Uncharacterized protein</fullName>
    </submittedName>
</protein>
<dbReference type="EMBL" id="CP096142">
    <property type="protein sequence ID" value="UXA67165.1"/>
    <property type="molecule type" value="Genomic_DNA"/>
</dbReference>
<name>A0A9Q9J6B4_9XANT</name>
<gene>
    <name evidence="1" type="ORF">M0D43_09565</name>
</gene>
<dbReference type="Proteomes" id="UP001058381">
    <property type="component" value="Chromosome"/>
</dbReference>
<organism evidence="1 2">
    <name type="scientific">Xanthomonas prunicola</name>
    <dbReference type="NCBI Taxonomy" id="2053930"/>
    <lineage>
        <taxon>Bacteria</taxon>
        <taxon>Pseudomonadati</taxon>
        <taxon>Pseudomonadota</taxon>
        <taxon>Gammaproteobacteria</taxon>
        <taxon>Lysobacterales</taxon>
        <taxon>Lysobacteraceae</taxon>
        <taxon>Xanthomonas</taxon>
    </lineage>
</organism>
<sequence>MSASPEKLYERLTYCIDFGETMLTSDGEFHPFGATLGLDGNVTAAGGYNGEENPAAQDIYRLLGEAFTSSATEGSIAAAALAANVDIPLEYEPPAPDGIRVLLESRGFSRFVYIPYVNKRHGLFTESNSITLFEPIAVEVGPSIFKAAANA</sequence>
<evidence type="ECO:0000313" key="2">
    <source>
        <dbReference type="Proteomes" id="UP001058381"/>
    </source>
</evidence>
<dbReference type="GeneID" id="75151601"/>
<evidence type="ECO:0000313" key="1">
    <source>
        <dbReference type="EMBL" id="UXA67165.1"/>
    </source>
</evidence>
<dbReference type="AlphaFoldDB" id="A0A9Q9J6B4"/>
<proteinExistence type="predicted"/>
<reference evidence="1" key="1">
    <citation type="submission" date="2022-04" db="EMBL/GenBank/DDBJ databases">
        <title>Xanthomonas prunicola pv. tritici, a pathogen causing a previously unreported foliar disease of wheat.</title>
        <authorList>
            <person name="Clavijo F."/>
            <person name="Curland R.D."/>
            <person name="Dill-Macky R."/>
            <person name="Pereyra S."/>
            <person name="Roman-Reyna V."/>
            <person name="Siri M.I."/>
        </authorList>
    </citation>
    <scope>NUCLEOTIDE SEQUENCE</scope>
    <source>
        <strain evidence="1">CIX249</strain>
    </source>
</reference>
<accession>A0A9Q9J6B4</accession>